<dbReference type="SUPFAM" id="SSF55811">
    <property type="entry name" value="Nudix"/>
    <property type="match status" value="2"/>
</dbReference>
<evidence type="ECO:0000256" key="1">
    <source>
        <dbReference type="ARBA" id="ARBA00001946"/>
    </source>
</evidence>
<dbReference type="EMBL" id="JBHSKP010000013">
    <property type="protein sequence ID" value="MFC5154123.1"/>
    <property type="molecule type" value="Genomic_DNA"/>
</dbReference>
<keyword evidence="3" id="KW-0378">Hydrolase</keyword>
<dbReference type="CDD" id="cd18882">
    <property type="entry name" value="NUDIX_Hydrolase"/>
    <property type="match status" value="1"/>
</dbReference>
<keyword evidence="7" id="KW-1185">Reference proteome</keyword>
<dbReference type="PROSITE" id="PS00893">
    <property type="entry name" value="NUDIX_BOX"/>
    <property type="match status" value="1"/>
</dbReference>
<dbReference type="PANTHER" id="PTHR43046:SF2">
    <property type="entry name" value="8-OXO-DGTP DIPHOSPHATASE-RELATED"/>
    <property type="match status" value="1"/>
</dbReference>
<dbReference type="Gene3D" id="3.90.79.10">
    <property type="entry name" value="Nucleoside Triphosphate Pyrophosphohydrolase"/>
    <property type="match status" value="2"/>
</dbReference>
<dbReference type="PROSITE" id="PS51462">
    <property type="entry name" value="NUDIX"/>
    <property type="match status" value="2"/>
</dbReference>
<dbReference type="InterPro" id="IPR000086">
    <property type="entry name" value="NUDIX_hydrolase_dom"/>
</dbReference>
<comment type="similarity">
    <text evidence="2">Belongs to the Nudix hydrolase family.</text>
</comment>
<evidence type="ECO:0000256" key="2">
    <source>
        <dbReference type="ARBA" id="ARBA00005582"/>
    </source>
</evidence>
<name>A0ABW0AN29_9ACTN</name>
<dbReference type="Gene3D" id="3.40.50.150">
    <property type="entry name" value="Vaccinia Virus protein VP39"/>
    <property type="match status" value="1"/>
</dbReference>
<dbReference type="SUPFAM" id="SSF53335">
    <property type="entry name" value="S-adenosyl-L-methionine-dependent methyltransferases"/>
    <property type="match status" value="1"/>
</dbReference>
<dbReference type="InterPro" id="IPR029063">
    <property type="entry name" value="SAM-dependent_MTases_sf"/>
</dbReference>
<dbReference type="Proteomes" id="UP001596160">
    <property type="component" value="Unassembled WGS sequence"/>
</dbReference>
<evidence type="ECO:0000313" key="6">
    <source>
        <dbReference type="EMBL" id="MFC5154123.1"/>
    </source>
</evidence>
<dbReference type="Pfam" id="PF00293">
    <property type="entry name" value="NUDIX"/>
    <property type="match status" value="2"/>
</dbReference>
<feature type="domain" description="Nudix hydrolase" evidence="5">
    <location>
        <begin position="5"/>
        <end position="138"/>
    </location>
</feature>
<accession>A0ABW0AN29</accession>
<dbReference type="InterPro" id="IPR020476">
    <property type="entry name" value="Nudix_hydrolase"/>
</dbReference>
<gene>
    <name evidence="6" type="ORF">ACFPRH_20520</name>
</gene>
<feature type="compositionally biased region" description="Pro residues" evidence="4">
    <location>
        <begin position="566"/>
        <end position="576"/>
    </location>
</feature>
<proteinExistence type="inferred from homology"/>
<evidence type="ECO:0000256" key="3">
    <source>
        <dbReference type="ARBA" id="ARBA00022801"/>
    </source>
</evidence>
<dbReference type="CDD" id="cd02440">
    <property type="entry name" value="AdoMet_MTases"/>
    <property type="match status" value="1"/>
</dbReference>
<dbReference type="PANTHER" id="PTHR43046">
    <property type="entry name" value="GDP-MANNOSE MANNOSYL HYDROLASE"/>
    <property type="match status" value="1"/>
</dbReference>
<dbReference type="InterPro" id="IPR020084">
    <property type="entry name" value="NUDIX_hydrolase_CS"/>
</dbReference>
<reference evidence="7" key="1">
    <citation type="journal article" date="2019" name="Int. J. Syst. Evol. Microbiol.">
        <title>The Global Catalogue of Microorganisms (GCM) 10K type strain sequencing project: providing services to taxonomists for standard genome sequencing and annotation.</title>
        <authorList>
            <consortium name="The Broad Institute Genomics Platform"/>
            <consortium name="The Broad Institute Genome Sequencing Center for Infectious Disease"/>
            <person name="Wu L."/>
            <person name="Ma J."/>
        </authorList>
    </citation>
    <scope>NUCLEOTIDE SEQUENCE [LARGE SCALE GENOMIC DNA]</scope>
    <source>
        <strain evidence="7">PCU 266</strain>
    </source>
</reference>
<evidence type="ECO:0000313" key="7">
    <source>
        <dbReference type="Proteomes" id="UP001596160"/>
    </source>
</evidence>
<dbReference type="RefSeq" id="WP_344480200.1">
    <property type="nucleotide sequence ID" value="NZ_BAAASB010000014.1"/>
</dbReference>
<dbReference type="InterPro" id="IPR013216">
    <property type="entry name" value="Methyltransf_11"/>
</dbReference>
<dbReference type="CDD" id="cd04678">
    <property type="entry name" value="NUDIX_MTH2_Nudt15"/>
    <property type="match status" value="1"/>
</dbReference>
<dbReference type="Pfam" id="PF08241">
    <property type="entry name" value="Methyltransf_11"/>
    <property type="match status" value="1"/>
</dbReference>
<comment type="caution">
    <text evidence="6">The sequence shown here is derived from an EMBL/GenBank/DDBJ whole genome shotgun (WGS) entry which is preliminary data.</text>
</comment>
<dbReference type="InterPro" id="IPR015797">
    <property type="entry name" value="NUDIX_hydrolase-like_dom_sf"/>
</dbReference>
<evidence type="ECO:0000256" key="4">
    <source>
        <dbReference type="SAM" id="MobiDB-lite"/>
    </source>
</evidence>
<comment type="cofactor">
    <cofactor evidence="1">
        <name>Mg(2+)</name>
        <dbReference type="ChEBI" id="CHEBI:18420"/>
    </cofactor>
</comment>
<feature type="region of interest" description="Disordered" evidence="4">
    <location>
        <begin position="533"/>
        <end position="576"/>
    </location>
</feature>
<protein>
    <submittedName>
        <fullName evidence="6">NUDIX domain-containing protein</fullName>
    </submittedName>
</protein>
<evidence type="ECO:0000259" key="5">
    <source>
        <dbReference type="PROSITE" id="PS51462"/>
    </source>
</evidence>
<sequence length="576" mass="61648">MTQAPSPANASTLIHNRRGEYLLHLRDQRPGIWQPGAWSLLGGGREPGDRDLEDTARRELREEAGLDPGPLEPFAVEYATAMDGTTTVPIQIFTGRWDGDPDTLDLTEGVMLRWFRPETMPRLRMSPTTLDLVRRHAAHPGTPAPEHPASGTSRPAAREPESAVREVWTVYGAHHLRRGTPVEDVTRLRWGYGEIGPGAEVLGDVSGLRVLDLGSGTGRYAAHLARLGARVDAVEASPTQHQRAAARYGTVAGLRLIHADAVTHLSGESKPYDLVCAVHALSYIDPHRLLPALTTALRPGGRLVFSVLHTNSAGNPPSEEVRARPQILPLAGGGELTTPMWALTPARWQALLAEHGLVTDAADVLTSPDEGDLLSCTLIQARRPAPVTSRPRTGRPPVTHTTLGVGIILNSPDGVLLGRHRHGTYELPGGTVEPDESLERTVVRELAEETGLTACEDDVHLLGLLLDTAVGVPRATVAALVTIWSGEPADQPGEKVGAWRWHPLDALPDGLFTPSAQCLTLWRPGLPIDHPPAHHYPLSSRPRASVPPLGGPGPVAEQVTAGNRPGPGPTAPGARP</sequence>
<organism evidence="6 7">
    <name type="scientific">Streptomyces amakusaensis</name>
    <dbReference type="NCBI Taxonomy" id="67271"/>
    <lineage>
        <taxon>Bacteria</taxon>
        <taxon>Bacillati</taxon>
        <taxon>Actinomycetota</taxon>
        <taxon>Actinomycetes</taxon>
        <taxon>Kitasatosporales</taxon>
        <taxon>Streptomycetaceae</taxon>
        <taxon>Streptomyces</taxon>
    </lineage>
</organism>
<feature type="region of interest" description="Disordered" evidence="4">
    <location>
        <begin position="138"/>
        <end position="161"/>
    </location>
</feature>
<feature type="domain" description="Nudix hydrolase" evidence="5">
    <location>
        <begin position="400"/>
        <end position="525"/>
    </location>
</feature>
<dbReference type="PRINTS" id="PR00502">
    <property type="entry name" value="NUDIXFAMILY"/>
</dbReference>